<name>A0A5B7H866_PORTR</name>
<sequence>MQATLHCSTSCLHAASTMPRKATSSPSLKRHNFLPFKDKPPAPALRHNFLPFKDKLELIRKCEAGIAQCRCNANGCPKVNSINNLEEQGQVQQDHCINNFFTSYNDVCGLGWRLVPIPSNS</sequence>
<protein>
    <submittedName>
        <fullName evidence="1">Uncharacterized protein</fullName>
    </submittedName>
</protein>
<comment type="caution">
    <text evidence="1">The sequence shown here is derived from an EMBL/GenBank/DDBJ whole genome shotgun (WGS) entry which is preliminary data.</text>
</comment>
<evidence type="ECO:0000313" key="1">
    <source>
        <dbReference type="EMBL" id="MPC66039.1"/>
    </source>
</evidence>
<accession>A0A5B7H866</accession>
<dbReference type="AlphaFoldDB" id="A0A5B7H866"/>
<keyword evidence="2" id="KW-1185">Reference proteome</keyword>
<organism evidence="1 2">
    <name type="scientific">Portunus trituberculatus</name>
    <name type="common">Swimming crab</name>
    <name type="synonym">Neptunus trituberculatus</name>
    <dbReference type="NCBI Taxonomy" id="210409"/>
    <lineage>
        <taxon>Eukaryota</taxon>
        <taxon>Metazoa</taxon>
        <taxon>Ecdysozoa</taxon>
        <taxon>Arthropoda</taxon>
        <taxon>Crustacea</taxon>
        <taxon>Multicrustacea</taxon>
        <taxon>Malacostraca</taxon>
        <taxon>Eumalacostraca</taxon>
        <taxon>Eucarida</taxon>
        <taxon>Decapoda</taxon>
        <taxon>Pleocyemata</taxon>
        <taxon>Brachyura</taxon>
        <taxon>Eubrachyura</taxon>
        <taxon>Portunoidea</taxon>
        <taxon>Portunidae</taxon>
        <taxon>Portuninae</taxon>
        <taxon>Portunus</taxon>
    </lineage>
</organism>
<dbReference type="Proteomes" id="UP000324222">
    <property type="component" value="Unassembled WGS sequence"/>
</dbReference>
<reference evidence="1 2" key="1">
    <citation type="submission" date="2019-05" db="EMBL/GenBank/DDBJ databases">
        <title>Another draft genome of Portunus trituberculatus and its Hox gene families provides insights of decapod evolution.</title>
        <authorList>
            <person name="Jeong J.-H."/>
            <person name="Song I."/>
            <person name="Kim S."/>
            <person name="Choi T."/>
            <person name="Kim D."/>
            <person name="Ryu S."/>
            <person name="Kim W."/>
        </authorList>
    </citation>
    <scope>NUCLEOTIDE SEQUENCE [LARGE SCALE GENOMIC DNA]</scope>
    <source>
        <tissue evidence="1">Muscle</tissue>
    </source>
</reference>
<proteinExistence type="predicted"/>
<dbReference type="EMBL" id="VSRR010024185">
    <property type="protein sequence ID" value="MPC66039.1"/>
    <property type="molecule type" value="Genomic_DNA"/>
</dbReference>
<evidence type="ECO:0000313" key="2">
    <source>
        <dbReference type="Proteomes" id="UP000324222"/>
    </source>
</evidence>
<gene>
    <name evidence="1" type="ORF">E2C01_060182</name>
</gene>